<accession>A0A820P4I5</accession>
<dbReference type="Pfam" id="PF00668">
    <property type="entry name" value="Condensation"/>
    <property type="match status" value="1"/>
</dbReference>
<reference evidence="2" key="1">
    <citation type="submission" date="2021-02" db="EMBL/GenBank/DDBJ databases">
        <authorList>
            <person name="Nowell W R."/>
        </authorList>
    </citation>
    <scope>NUCLEOTIDE SEQUENCE</scope>
</reference>
<proteinExistence type="predicted"/>
<feature type="non-terminal residue" evidence="2">
    <location>
        <position position="1"/>
    </location>
</feature>
<dbReference type="Gene3D" id="3.30.559.30">
    <property type="entry name" value="Nonribosomal peptide synthetase, condensation domain"/>
    <property type="match status" value="1"/>
</dbReference>
<gene>
    <name evidence="2" type="ORF">OKA104_LOCUS51141</name>
</gene>
<dbReference type="Gene3D" id="3.30.559.10">
    <property type="entry name" value="Chloramphenicol acetyltransferase-like domain"/>
    <property type="match status" value="1"/>
</dbReference>
<dbReference type="Proteomes" id="UP000663881">
    <property type="component" value="Unassembled WGS sequence"/>
</dbReference>
<dbReference type="AlphaFoldDB" id="A0A820P4I5"/>
<dbReference type="InterPro" id="IPR023213">
    <property type="entry name" value="CAT-like_dom_sf"/>
</dbReference>
<name>A0A820P4I5_9BILA</name>
<evidence type="ECO:0000313" key="2">
    <source>
        <dbReference type="EMBL" id="CAF4396180.1"/>
    </source>
</evidence>
<dbReference type="EMBL" id="CAJOAY010027121">
    <property type="protein sequence ID" value="CAF4396180.1"/>
    <property type="molecule type" value="Genomic_DNA"/>
</dbReference>
<feature type="non-terminal residue" evidence="2">
    <location>
        <position position="185"/>
    </location>
</feature>
<evidence type="ECO:0000313" key="3">
    <source>
        <dbReference type="Proteomes" id="UP000663881"/>
    </source>
</evidence>
<evidence type="ECO:0000259" key="1">
    <source>
        <dbReference type="Pfam" id="PF00668"/>
    </source>
</evidence>
<dbReference type="SUPFAM" id="SSF52777">
    <property type="entry name" value="CoA-dependent acyltransferases"/>
    <property type="match status" value="1"/>
</dbReference>
<dbReference type="InterPro" id="IPR001242">
    <property type="entry name" value="Condensation_dom"/>
</dbReference>
<comment type="caution">
    <text evidence="2">The sequence shown here is derived from an EMBL/GenBank/DDBJ whole genome shotgun (WGS) entry which is preliminary data.</text>
</comment>
<protein>
    <recommendedName>
        <fullName evidence="1">Condensation domain-containing protein</fullName>
    </recommendedName>
</protein>
<sequence length="185" mass="21355">TGRGTSLSFDFGLDLSHHFLLYASSNNIKHQHLALATYFIFLFKLTNGEKDLCIAMNIDNRYRDELKSIIGLFENVVPLRCQLDPHWSFHQLTKNVHQTTINSMKYSYFPLQRILNQHSNVSKPVFVGISFDFLSSMTTIDNELIMIGDSQLSSIPFTMNNNGNQIKYKNDFSLLIRHDLHVNQL</sequence>
<feature type="domain" description="Condensation" evidence="1">
    <location>
        <begin position="6"/>
        <end position="158"/>
    </location>
</feature>
<dbReference type="GO" id="GO:0003824">
    <property type="term" value="F:catalytic activity"/>
    <property type="evidence" value="ECO:0007669"/>
    <property type="project" value="InterPro"/>
</dbReference>
<organism evidence="2 3">
    <name type="scientific">Adineta steineri</name>
    <dbReference type="NCBI Taxonomy" id="433720"/>
    <lineage>
        <taxon>Eukaryota</taxon>
        <taxon>Metazoa</taxon>
        <taxon>Spiralia</taxon>
        <taxon>Gnathifera</taxon>
        <taxon>Rotifera</taxon>
        <taxon>Eurotatoria</taxon>
        <taxon>Bdelloidea</taxon>
        <taxon>Adinetida</taxon>
        <taxon>Adinetidae</taxon>
        <taxon>Adineta</taxon>
    </lineage>
</organism>